<dbReference type="AlphaFoldDB" id="A0A328ESR5"/>
<evidence type="ECO:0000313" key="2">
    <source>
        <dbReference type="Proteomes" id="UP000248786"/>
    </source>
</evidence>
<organism evidence="1 2">
    <name type="scientific">Dehalococcoides mccartyi</name>
    <dbReference type="NCBI Taxonomy" id="61435"/>
    <lineage>
        <taxon>Bacteria</taxon>
        <taxon>Bacillati</taxon>
        <taxon>Chloroflexota</taxon>
        <taxon>Dehalococcoidia</taxon>
        <taxon>Dehalococcoidales</taxon>
        <taxon>Dehalococcoidaceae</taxon>
        <taxon>Dehalococcoides</taxon>
    </lineage>
</organism>
<comment type="caution">
    <text evidence="1">The sequence shown here is derived from an EMBL/GenBank/DDBJ whole genome shotgun (WGS) entry which is preliminary data.</text>
</comment>
<dbReference type="EMBL" id="QGLD01000011">
    <property type="protein sequence ID" value="RAL70399.1"/>
    <property type="molecule type" value="Genomic_DNA"/>
</dbReference>
<proteinExistence type="predicted"/>
<accession>A0A328ESR5</accession>
<protein>
    <submittedName>
        <fullName evidence="1">Uncharacterized protein</fullName>
    </submittedName>
</protein>
<sequence length="50" mass="5956">MPDSFEKYFIKNYSHPLPAIINLLAIRIISVDRICRQDIAFWSRGLLKYE</sequence>
<name>A0A328ESR5_9CHLR</name>
<evidence type="ECO:0000313" key="1">
    <source>
        <dbReference type="EMBL" id="RAL70399.1"/>
    </source>
</evidence>
<gene>
    <name evidence="1" type="ORF">C1G86_1336</name>
</gene>
<reference evidence="1 2" key="1">
    <citation type="submission" date="2018-05" db="EMBL/GenBank/DDBJ databases">
        <title>Draft genome sequences of Dehalococcoides mccartyi strains RC and KS.</title>
        <authorList>
            <person name="Higgins S.A."/>
            <person name="Padilla-Crespo E."/>
            <person name="Loeffler F.E."/>
        </authorList>
    </citation>
    <scope>NUCLEOTIDE SEQUENCE [LARGE SCALE GENOMIC DNA]</scope>
    <source>
        <strain evidence="1 2">KS</strain>
    </source>
</reference>
<dbReference type="Proteomes" id="UP000248786">
    <property type="component" value="Unassembled WGS sequence"/>
</dbReference>